<dbReference type="EMBL" id="QRDW01000011">
    <property type="protein sequence ID" value="RED45800.1"/>
    <property type="molecule type" value="Genomic_DNA"/>
</dbReference>
<sequence length="155" mass="17304">MKNLVPGVRNAVRAVILEGGRLLVQHKFYADGRERFVLPGGAPEGGETLEQGLKRECREEIGADITVLRLLHVADFLKPRETDPVTYRQQVEFLFLCQLPEGYVAGNGPHPDKHQQAVLWLPVAELCHKNFFPGGLSRLLSKPIQAEPVYLGLIE</sequence>
<dbReference type="PROSITE" id="PS51462">
    <property type="entry name" value="NUDIX"/>
    <property type="match status" value="1"/>
</dbReference>
<dbReference type="InterPro" id="IPR000086">
    <property type="entry name" value="NUDIX_hydrolase_dom"/>
</dbReference>
<dbReference type="GO" id="GO:0016787">
    <property type="term" value="F:hydrolase activity"/>
    <property type="evidence" value="ECO:0007669"/>
    <property type="project" value="UniProtKB-KW"/>
</dbReference>
<accession>A0A3D9H8H4</accession>
<dbReference type="InterPro" id="IPR015797">
    <property type="entry name" value="NUDIX_hydrolase-like_dom_sf"/>
</dbReference>
<dbReference type="Gene3D" id="3.90.79.10">
    <property type="entry name" value="Nucleoside Triphosphate Pyrophosphohydrolase"/>
    <property type="match status" value="1"/>
</dbReference>
<dbReference type="Proteomes" id="UP000256845">
    <property type="component" value="Unassembled WGS sequence"/>
</dbReference>
<feature type="domain" description="Nudix hydrolase" evidence="3">
    <location>
        <begin position="7"/>
        <end position="145"/>
    </location>
</feature>
<dbReference type="RefSeq" id="WP_218044740.1">
    <property type="nucleotide sequence ID" value="NZ_QRDW01000011.1"/>
</dbReference>
<gene>
    <name evidence="4" type="ORF">DFP90_11147</name>
</gene>
<evidence type="ECO:0000313" key="5">
    <source>
        <dbReference type="Proteomes" id="UP000256845"/>
    </source>
</evidence>
<dbReference type="SUPFAM" id="SSF55811">
    <property type="entry name" value="Nudix"/>
    <property type="match status" value="1"/>
</dbReference>
<dbReference type="AlphaFoldDB" id="A0A3D9H8H4"/>
<dbReference type="PANTHER" id="PTHR43046">
    <property type="entry name" value="GDP-MANNOSE MANNOSYL HYDROLASE"/>
    <property type="match status" value="1"/>
</dbReference>
<name>A0A3D9H8H4_9PROT</name>
<comment type="cofactor">
    <cofactor evidence="1">
        <name>Mg(2+)</name>
        <dbReference type="ChEBI" id="CHEBI:18420"/>
    </cofactor>
</comment>
<protein>
    <submittedName>
        <fullName evidence="4">ADP-ribose pyrophosphatase YjhB (NUDIX family)</fullName>
    </submittedName>
</protein>
<evidence type="ECO:0000256" key="2">
    <source>
        <dbReference type="ARBA" id="ARBA00022801"/>
    </source>
</evidence>
<organism evidence="4 5">
    <name type="scientific">Aestuariispira insulae</name>
    <dbReference type="NCBI Taxonomy" id="1461337"/>
    <lineage>
        <taxon>Bacteria</taxon>
        <taxon>Pseudomonadati</taxon>
        <taxon>Pseudomonadota</taxon>
        <taxon>Alphaproteobacteria</taxon>
        <taxon>Rhodospirillales</taxon>
        <taxon>Kiloniellaceae</taxon>
        <taxon>Aestuariispira</taxon>
    </lineage>
</organism>
<keyword evidence="2" id="KW-0378">Hydrolase</keyword>
<reference evidence="4 5" key="1">
    <citation type="submission" date="2018-07" db="EMBL/GenBank/DDBJ databases">
        <title>Genomic Encyclopedia of Type Strains, Phase III (KMG-III): the genomes of soil and plant-associated and newly described type strains.</title>
        <authorList>
            <person name="Whitman W."/>
        </authorList>
    </citation>
    <scope>NUCLEOTIDE SEQUENCE [LARGE SCALE GENOMIC DNA]</scope>
    <source>
        <strain evidence="4 5">CECT 8488</strain>
    </source>
</reference>
<keyword evidence="5" id="KW-1185">Reference proteome</keyword>
<evidence type="ECO:0000256" key="1">
    <source>
        <dbReference type="ARBA" id="ARBA00001946"/>
    </source>
</evidence>
<comment type="caution">
    <text evidence="4">The sequence shown here is derived from an EMBL/GenBank/DDBJ whole genome shotgun (WGS) entry which is preliminary data.</text>
</comment>
<dbReference type="PANTHER" id="PTHR43046:SF14">
    <property type="entry name" value="MUTT_NUDIX FAMILY PROTEIN"/>
    <property type="match status" value="1"/>
</dbReference>
<proteinExistence type="predicted"/>
<evidence type="ECO:0000259" key="3">
    <source>
        <dbReference type="PROSITE" id="PS51462"/>
    </source>
</evidence>
<evidence type="ECO:0000313" key="4">
    <source>
        <dbReference type="EMBL" id="RED45800.1"/>
    </source>
</evidence>
<dbReference type="Pfam" id="PF00293">
    <property type="entry name" value="NUDIX"/>
    <property type="match status" value="1"/>
</dbReference>